<comment type="caution">
    <text evidence="5">The sequence shown here is derived from an EMBL/GenBank/DDBJ whole genome shotgun (WGS) entry which is preliminary data.</text>
</comment>
<dbReference type="InterPro" id="IPR020821">
    <property type="entry name" value="ENPP1-3/EXOG-like_nuc-like"/>
</dbReference>
<dbReference type="Pfam" id="PF01223">
    <property type="entry name" value="Endonuclease_NS"/>
    <property type="match status" value="1"/>
</dbReference>
<dbReference type="EMBL" id="BSFQ01000026">
    <property type="protein sequence ID" value="GLL13906.1"/>
    <property type="molecule type" value="Genomic_DNA"/>
</dbReference>
<dbReference type="GO" id="GO:0046872">
    <property type="term" value="F:metal ion binding"/>
    <property type="evidence" value="ECO:0007669"/>
    <property type="project" value="UniProtKB-KW"/>
</dbReference>
<dbReference type="GO" id="GO:0004519">
    <property type="term" value="F:endonuclease activity"/>
    <property type="evidence" value="ECO:0007669"/>
    <property type="project" value="TreeGrafter"/>
</dbReference>
<name>A0A9W6L5A3_9PSEU</name>
<reference evidence="5" key="1">
    <citation type="journal article" date="2014" name="Int. J. Syst. Evol. Microbiol.">
        <title>Complete genome sequence of Corynebacterium casei LMG S-19264T (=DSM 44701T), isolated from a smear-ripened cheese.</title>
        <authorList>
            <consortium name="US DOE Joint Genome Institute (JGI-PGF)"/>
            <person name="Walter F."/>
            <person name="Albersmeier A."/>
            <person name="Kalinowski J."/>
            <person name="Ruckert C."/>
        </authorList>
    </citation>
    <scope>NUCLEOTIDE SEQUENCE</scope>
    <source>
        <strain evidence="5">VKM Ac-1069</strain>
    </source>
</reference>
<evidence type="ECO:0000259" key="4">
    <source>
        <dbReference type="SMART" id="SM00892"/>
    </source>
</evidence>
<evidence type="ECO:0000313" key="5">
    <source>
        <dbReference type="EMBL" id="GLL13906.1"/>
    </source>
</evidence>
<keyword evidence="2" id="KW-0479">Metal-binding</keyword>
<accession>A0A9W6L5A3</accession>
<sequence>MTTHEVTLSIPLQVSVRFGPPDPSGTAGVVDGIRVTPEIAPAGLEAARPLDYYAGYTGYAADFLGTSVPLPTLSSEQRQNAAENVLATAGTDPTVLPYTHFSLVINRRRQLAYYTAVNIDGAQSEKLERGRDKWYFDPRIAESEQIGEGLYARNALDRGHLVRRLDPVWGPQARRGNDDTFHFTNCSPQHERFNQSDELWQGLENYILEHADAAERKVTVFTGPVFGVEDPLYKGVRLPLAFWKILVYVKGGNGPAAAGYLLDQTRLIEDMLGREAAFDAGVYRVRLSDLIDRTELNFTHLQPHELPLDSGGWEAAPERVRIHEDFGNVVL</sequence>
<gene>
    <name evidence="5" type="ORF">GCM10017577_50510</name>
</gene>
<dbReference type="Gene3D" id="3.40.570.10">
    <property type="entry name" value="Extracellular Endonuclease, subunit A"/>
    <property type="match status" value="1"/>
</dbReference>
<dbReference type="SUPFAM" id="SSF54060">
    <property type="entry name" value="His-Me finger endonucleases"/>
    <property type="match status" value="1"/>
</dbReference>
<feature type="active site" description="Proton acceptor" evidence="1">
    <location>
        <position position="160"/>
    </location>
</feature>
<evidence type="ECO:0000256" key="1">
    <source>
        <dbReference type="PIRSR" id="PIRSR640255-1"/>
    </source>
</evidence>
<dbReference type="InterPro" id="IPR040255">
    <property type="entry name" value="Non-specific_endonuclease"/>
</dbReference>
<dbReference type="GO" id="GO:0003676">
    <property type="term" value="F:nucleic acid binding"/>
    <property type="evidence" value="ECO:0007669"/>
    <property type="project" value="InterPro"/>
</dbReference>
<dbReference type="RefSeq" id="WP_037038545.1">
    <property type="nucleotide sequence ID" value="NZ_BAAAUZ010000037.1"/>
</dbReference>
<dbReference type="InterPro" id="IPR044929">
    <property type="entry name" value="DNA/RNA_non-sp_Endonuclease_sf"/>
</dbReference>
<feature type="domain" description="ENPP1-3/EXOG-like endonuclease/phosphodiesterase" evidence="3">
    <location>
        <begin position="98"/>
        <end position="305"/>
    </location>
</feature>
<keyword evidence="6" id="KW-1185">Reference proteome</keyword>
<reference evidence="5" key="2">
    <citation type="submission" date="2023-01" db="EMBL/GenBank/DDBJ databases">
        <authorList>
            <person name="Sun Q."/>
            <person name="Evtushenko L."/>
        </authorList>
    </citation>
    <scope>NUCLEOTIDE SEQUENCE</scope>
    <source>
        <strain evidence="5">VKM Ac-1069</strain>
    </source>
</reference>
<dbReference type="CDD" id="cd00091">
    <property type="entry name" value="NUC"/>
    <property type="match status" value="1"/>
</dbReference>
<protein>
    <recommendedName>
        <fullName evidence="7">Endonuclease G</fullName>
    </recommendedName>
</protein>
<evidence type="ECO:0008006" key="7">
    <source>
        <dbReference type="Google" id="ProtNLM"/>
    </source>
</evidence>
<feature type="domain" description="DNA/RNA non-specific endonuclease/pyrophosphatase/phosphodiesterase" evidence="4">
    <location>
        <begin position="97"/>
        <end position="305"/>
    </location>
</feature>
<dbReference type="GO" id="GO:0016787">
    <property type="term" value="F:hydrolase activity"/>
    <property type="evidence" value="ECO:0007669"/>
    <property type="project" value="InterPro"/>
</dbReference>
<dbReference type="PANTHER" id="PTHR13966:SF5">
    <property type="entry name" value="ENDONUCLEASE G, MITOCHONDRIAL"/>
    <property type="match status" value="1"/>
</dbReference>
<dbReference type="AlphaFoldDB" id="A0A9W6L5A3"/>
<dbReference type="InterPro" id="IPR001604">
    <property type="entry name" value="Endo_G_ENPP1-like_dom"/>
</dbReference>
<evidence type="ECO:0000259" key="3">
    <source>
        <dbReference type="SMART" id="SM00477"/>
    </source>
</evidence>
<organism evidence="5 6">
    <name type="scientific">Pseudonocardia halophobica</name>
    <dbReference type="NCBI Taxonomy" id="29401"/>
    <lineage>
        <taxon>Bacteria</taxon>
        <taxon>Bacillati</taxon>
        <taxon>Actinomycetota</taxon>
        <taxon>Actinomycetes</taxon>
        <taxon>Pseudonocardiales</taxon>
        <taxon>Pseudonocardiaceae</taxon>
        <taxon>Pseudonocardia</taxon>
    </lineage>
</organism>
<dbReference type="InterPro" id="IPR044925">
    <property type="entry name" value="His-Me_finger_sf"/>
</dbReference>
<dbReference type="Proteomes" id="UP001143463">
    <property type="component" value="Unassembled WGS sequence"/>
</dbReference>
<dbReference type="PANTHER" id="PTHR13966">
    <property type="entry name" value="ENDONUCLEASE RELATED"/>
    <property type="match status" value="1"/>
</dbReference>
<evidence type="ECO:0000256" key="2">
    <source>
        <dbReference type="PIRSR" id="PIRSR640255-2"/>
    </source>
</evidence>
<feature type="binding site" evidence="2">
    <location>
        <position position="194"/>
    </location>
    <ligand>
        <name>Mg(2+)</name>
        <dbReference type="ChEBI" id="CHEBI:18420"/>
        <note>catalytic</note>
    </ligand>
</feature>
<evidence type="ECO:0000313" key="6">
    <source>
        <dbReference type="Proteomes" id="UP001143463"/>
    </source>
</evidence>
<dbReference type="SMART" id="SM00477">
    <property type="entry name" value="NUC"/>
    <property type="match status" value="1"/>
</dbReference>
<dbReference type="SMART" id="SM00892">
    <property type="entry name" value="Endonuclease_NS"/>
    <property type="match status" value="1"/>
</dbReference>
<proteinExistence type="predicted"/>